<name>A0ABW2DGB4_9BACT</name>
<organism evidence="1 2">
    <name type="scientific">Rufibacter roseus</name>
    <dbReference type="NCBI Taxonomy" id="1567108"/>
    <lineage>
        <taxon>Bacteria</taxon>
        <taxon>Pseudomonadati</taxon>
        <taxon>Bacteroidota</taxon>
        <taxon>Cytophagia</taxon>
        <taxon>Cytophagales</taxon>
        <taxon>Hymenobacteraceae</taxon>
        <taxon>Rufibacter</taxon>
    </lineage>
</organism>
<evidence type="ECO:0000313" key="1">
    <source>
        <dbReference type="EMBL" id="MFC6996925.1"/>
    </source>
</evidence>
<accession>A0ABW2DGB4</accession>
<dbReference type="EMBL" id="JBHSYQ010000003">
    <property type="protein sequence ID" value="MFC6996925.1"/>
    <property type="molecule type" value="Genomic_DNA"/>
</dbReference>
<comment type="caution">
    <text evidence="1">The sequence shown here is derived from an EMBL/GenBank/DDBJ whole genome shotgun (WGS) entry which is preliminary data.</text>
</comment>
<gene>
    <name evidence="1" type="ORF">ACFQHR_04775</name>
</gene>
<reference evidence="2" key="1">
    <citation type="journal article" date="2019" name="Int. J. Syst. Evol. Microbiol.">
        <title>The Global Catalogue of Microorganisms (GCM) 10K type strain sequencing project: providing services to taxonomists for standard genome sequencing and annotation.</title>
        <authorList>
            <consortium name="The Broad Institute Genomics Platform"/>
            <consortium name="The Broad Institute Genome Sequencing Center for Infectious Disease"/>
            <person name="Wu L."/>
            <person name="Ma J."/>
        </authorList>
    </citation>
    <scope>NUCLEOTIDE SEQUENCE [LARGE SCALE GENOMIC DNA]</scope>
    <source>
        <strain evidence="2">CGMCC 4.7393</strain>
    </source>
</reference>
<keyword evidence="2" id="KW-1185">Reference proteome</keyword>
<proteinExistence type="predicted"/>
<dbReference type="Pfam" id="PF13289">
    <property type="entry name" value="SIR2_2"/>
    <property type="match status" value="1"/>
</dbReference>
<dbReference type="Proteomes" id="UP001596405">
    <property type="component" value="Unassembled WGS sequence"/>
</dbReference>
<protein>
    <submittedName>
        <fullName evidence="1">SIR2 family protein</fullName>
    </submittedName>
</protein>
<dbReference type="RefSeq" id="WP_204377709.1">
    <property type="nucleotide sequence ID" value="NZ_JBHSYQ010000003.1"/>
</dbReference>
<evidence type="ECO:0000313" key="2">
    <source>
        <dbReference type="Proteomes" id="UP001596405"/>
    </source>
</evidence>
<sequence>MIITEEDYKGFDEKYELIRAQLLSLFIHNPIIFLGYNVGDDNIKKILRTIFSYVEHNSESASKIKSNFLLVEYSPGDDNDIISEHDIVLNEGLTIQINKVKTDNYSKLYNSISNIHLPVTALDVRKVQNVVKEIYAGGEIKVSITEDLDTLRNGDKILAIGSTKTISYHYETSAELLSNYFKIIDESNYQILFLIDKYKIQAAQYFPIFGFSKINSQIQSIEKLKEQQVKNIDECLKNIKPASQKTHITVTDILADETIPSSYKTSSIIWNTFYRNIPLELTESYLRETSSNPTTDYRKILSIYDWVKYSSETQDLGTESDIIQGTSFNSAVTPI</sequence>